<dbReference type="FunFam" id="1.20.272.10:FF:000001">
    <property type="entry name" value="Putative AAA family ATPase"/>
    <property type="match status" value="1"/>
</dbReference>
<dbReference type="STRING" id="1794912.AXX12_05460"/>
<dbReference type="InterPro" id="IPR021886">
    <property type="entry name" value="MgsA_C"/>
</dbReference>
<dbReference type="FunFam" id="1.10.3710.10:FF:000003">
    <property type="entry name" value="ATPase, AAA family protein"/>
    <property type="match status" value="1"/>
</dbReference>
<dbReference type="EMBL" id="LSGP01000013">
    <property type="protein sequence ID" value="KYZ77555.1"/>
    <property type="molecule type" value="Genomic_DNA"/>
</dbReference>
<keyword evidence="3" id="KW-0067">ATP-binding</keyword>
<dbReference type="Pfam" id="PF16193">
    <property type="entry name" value="AAA_assoc_2"/>
    <property type="match status" value="1"/>
</dbReference>
<dbReference type="PANTHER" id="PTHR13779">
    <property type="entry name" value="WERNER HELICASE-INTERACTING PROTEIN 1 FAMILY MEMBER"/>
    <property type="match status" value="1"/>
</dbReference>
<dbReference type="GO" id="GO:0017116">
    <property type="term" value="F:single-stranded DNA helicase activity"/>
    <property type="evidence" value="ECO:0007669"/>
    <property type="project" value="TreeGrafter"/>
</dbReference>
<dbReference type="RefSeq" id="WP_066240107.1">
    <property type="nucleotide sequence ID" value="NZ_LSGP01000013.1"/>
</dbReference>
<dbReference type="GO" id="GO:0003677">
    <property type="term" value="F:DNA binding"/>
    <property type="evidence" value="ECO:0007669"/>
    <property type="project" value="InterPro"/>
</dbReference>
<dbReference type="GO" id="GO:0008047">
    <property type="term" value="F:enzyme activator activity"/>
    <property type="evidence" value="ECO:0007669"/>
    <property type="project" value="TreeGrafter"/>
</dbReference>
<dbReference type="Gene3D" id="1.10.3710.10">
    <property type="entry name" value="DNA polymerase III clamp loader subunits, C-terminal domain"/>
    <property type="match status" value="1"/>
</dbReference>
<dbReference type="InterPro" id="IPR003593">
    <property type="entry name" value="AAA+_ATPase"/>
</dbReference>
<evidence type="ECO:0000256" key="3">
    <source>
        <dbReference type="ARBA" id="ARBA00022840"/>
    </source>
</evidence>
<dbReference type="PANTHER" id="PTHR13779:SF7">
    <property type="entry name" value="ATPASE WRNIP1"/>
    <property type="match status" value="1"/>
</dbReference>
<dbReference type="GO" id="GO:0000731">
    <property type="term" value="P:DNA synthesis involved in DNA repair"/>
    <property type="evidence" value="ECO:0007669"/>
    <property type="project" value="TreeGrafter"/>
</dbReference>
<dbReference type="Gene3D" id="3.40.50.300">
    <property type="entry name" value="P-loop containing nucleotide triphosphate hydrolases"/>
    <property type="match status" value="1"/>
</dbReference>
<name>A0A154BUM0_ANASB</name>
<evidence type="ECO:0000256" key="2">
    <source>
        <dbReference type="ARBA" id="ARBA00022741"/>
    </source>
</evidence>
<dbReference type="Pfam" id="PF00004">
    <property type="entry name" value="AAA"/>
    <property type="match status" value="1"/>
</dbReference>
<dbReference type="OrthoDB" id="9778364at2"/>
<dbReference type="InterPro" id="IPR051314">
    <property type="entry name" value="AAA_ATPase_RarA/MGS1/WRNIP1"/>
</dbReference>
<dbReference type="GO" id="GO:0006261">
    <property type="term" value="P:DNA-templated DNA replication"/>
    <property type="evidence" value="ECO:0007669"/>
    <property type="project" value="TreeGrafter"/>
</dbReference>
<sequence length="432" mass="46784">MDLFSHAATAEASRNAPLADRMRPRDFHEFLGQNAVIASGKFLRRMIEADTVPSVILFGPPGTGKTTLALLIAGKTGAHFEKLNAVTAGIADIRKVVEASRERLTLYRKATILFIDEIHRFNKTQQDALLPHVENGTVTLIGATTENPYFEVNAPLLSRARIIRLELLSAEDVTAVLRQALTDRERGLGAMELTWQDDALSLIASVAGGDARVALNLLEQTAMSLGQSQNLTADAVELVAGDVIQRYDKQGDNHYDVASALIKSMRGSDPDAALHYLARMLAAGEDVKFIARRIVICSAEDIGNADPQALVVASAAAQAVQFVGMPEASLILAQAVTYLATAPKSNASTLAIGQALADVRSKDCGPPPAHLRDAHYKGASALGHGKGYLYPHDFPGAWVKQQYLPDKLLEVEYYHPTDQGYEATIKKRMEHK</sequence>
<dbReference type="Gene3D" id="1.20.272.10">
    <property type="match status" value="1"/>
</dbReference>
<dbReference type="Pfam" id="PF12002">
    <property type="entry name" value="MgsA_C"/>
    <property type="match status" value="1"/>
</dbReference>
<dbReference type="GO" id="GO:0005524">
    <property type="term" value="F:ATP binding"/>
    <property type="evidence" value="ECO:0007669"/>
    <property type="project" value="UniProtKB-KW"/>
</dbReference>
<dbReference type="Proteomes" id="UP000076268">
    <property type="component" value="Unassembled WGS sequence"/>
</dbReference>
<reference evidence="5 6" key="1">
    <citation type="submission" date="2016-02" db="EMBL/GenBank/DDBJ databases">
        <title>Anaerosporomusa subterraneum gen. nov., sp. nov., a spore-forming obligate anaerobe isolated from saprolite.</title>
        <authorList>
            <person name="Choi J.K."/>
            <person name="Shah M."/>
            <person name="Yee N."/>
        </authorList>
    </citation>
    <scope>NUCLEOTIDE SEQUENCE [LARGE SCALE GENOMIC DNA]</scope>
    <source>
        <strain evidence="5 6">RU4</strain>
    </source>
</reference>
<gene>
    <name evidence="5" type="ORF">AXX12_05460</name>
</gene>
<dbReference type="InterPro" id="IPR008921">
    <property type="entry name" value="DNA_pol3_clamp-load_cplx_C"/>
</dbReference>
<protein>
    <submittedName>
        <fullName evidence="5">AAA family ATPase</fullName>
    </submittedName>
</protein>
<comment type="caution">
    <text evidence="5">The sequence shown here is derived from an EMBL/GenBank/DDBJ whole genome shotgun (WGS) entry which is preliminary data.</text>
</comment>
<dbReference type="SMART" id="SM00382">
    <property type="entry name" value="AAA"/>
    <property type="match status" value="1"/>
</dbReference>
<keyword evidence="2" id="KW-0547">Nucleotide-binding</keyword>
<evidence type="ECO:0000313" key="6">
    <source>
        <dbReference type="Proteomes" id="UP000076268"/>
    </source>
</evidence>
<dbReference type="InterPro" id="IPR027417">
    <property type="entry name" value="P-loop_NTPase"/>
</dbReference>
<evidence type="ECO:0000256" key="1">
    <source>
        <dbReference type="ARBA" id="ARBA00008959"/>
    </source>
</evidence>
<dbReference type="InterPro" id="IPR003959">
    <property type="entry name" value="ATPase_AAA_core"/>
</dbReference>
<dbReference type="GO" id="GO:0016887">
    <property type="term" value="F:ATP hydrolysis activity"/>
    <property type="evidence" value="ECO:0007669"/>
    <property type="project" value="InterPro"/>
</dbReference>
<feature type="domain" description="AAA+ ATPase" evidence="4">
    <location>
        <begin position="51"/>
        <end position="169"/>
    </location>
</feature>
<keyword evidence="6" id="KW-1185">Reference proteome</keyword>
<dbReference type="CDD" id="cd00009">
    <property type="entry name" value="AAA"/>
    <property type="match status" value="1"/>
</dbReference>
<organism evidence="5 6">
    <name type="scientific">Anaerosporomusa subterranea</name>
    <dbReference type="NCBI Taxonomy" id="1794912"/>
    <lineage>
        <taxon>Bacteria</taxon>
        <taxon>Bacillati</taxon>
        <taxon>Bacillota</taxon>
        <taxon>Negativicutes</taxon>
        <taxon>Acetonemataceae</taxon>
        <taxon>Anaerosporomusa</taxon>
    </lineage>
</organism>
<proteinExistence type="inferred from homology"/>
<comment type="similarity">
    <text evidence="1">Belongs to the AAA ATPase family. RarA/MGS1/WRNIP1 subfamily.</text>
</comment>
<evidence type="ECO:0000259" key="4">
    <source>
        <dbReference type="SMART" id="SM00382"/>
    </source>
</evidence>
<dbReference type="AlphaFoldDB" id="A0A154BUM0"/>
<dbReference type="CDD" id="cd18139">
    <property type="entry name" value="HLD_clamp_RarA"/>
    <property type="match status" value="1"/>
</dbReference>
<evidence type="ECO:0000313" key="5">
    <source>
        <dbReference type="EMBL" id="KYZ77555.1"/>
    </source>
</evidence>
<dbReference type="SUPFAM" id="SSF52540">
    <property type="entry name" value="P-loop containing nucleoside triphosphate hydrolases"/>
    <property type="match status" value="1"/>
</dbReference>
<dbReference type="InterPro" id="IPR032423">
    <property type="entry name" value="AAA_assoc_2"/>
</dbReference>
<dbReference type="SUPFAM" id="SSF48019">
    <property type="entry name" value="post-AAA+ oligomerization domain-like"/>
    <property type="match status" value="1"/>
</dbReference>
<accession>A0A154BUM0</accession>
<dbReference type="FunFam" id="3.40.50.300:FF:000345">
    <property type="entry name" value="AAA family ATPase"/>
    <property type="match status" value="1"/>
</dbReference>
<dbReference type="Gene3D" id="1.10.8.60">
    <property type="match status" value="1"/>
</dbReference>